<dbReference type="PROSITE" id="PS50005">
    <property type="entry name" value="TPR"/>
    <property type="match status" value="3"/>
</dbReference>
<dbReference type="InterPro" id="IPR011990">
    <property type="entry name" value="TPR-like_helical_dom_sf"/>
</dbReference>
<feature type="repeat" description="TPR" evidence="1">
    <location>
        <begin position="83"/>
        <end position="116"/>
    </location>
</feature>
<comment type="caution">
    <text evidence="2">The sequence shown here is derived from an EMBL/GenBank/DDBJ whole genome shotgun (WGS) entry which is preliminary data.</text>
</comment>
<name>A0A7W7HN15_9ACTN</name>
<dbReference type="EMBL" id="JACHNC010000001">
    <property type="protein sequence ID" value="MBB4753534.1"/>
    <property type="molecule type" value="Genomic_DNA"/>
</dbReference>
<dbReference type="PANTHER" id="PTHR10098:SF108">
    <property type="entry name" value="TETRATRICOPEPTIDE REPEAT PROTEIN 28"/>
    <property type="match status" value="1"/>
</dbReference>
<reference evidence="2 3" key="1">
    <citation type="submission" date="2020-08" db="EMBL/GenBank/DDBJ databases">
        <title>Sequencing the genomes of 1000 actinobacteria strains.</title>
        <authorList>
            <person name="Klenk H.-P."/>
        </authorList>
    </citation>
    <scope>NUCLEOTIDE SEQUENCE [LARGE SCALE GENOMIC DNA]</scope>
    <source>
        <strain evidence="2 3">DSM 43150</strain>
    </source>
</reference>
<dbReference type="RefSeq" id="WP_188125220.1">
    <property type="nucleotide sequence ID" value="NZ_BOMP01000016.1"/>
</dbReference>
<dbReference type="PANTHER" id="PTHR10098">
    <property type="entry name" value="RAPSYN-RELATED"/>
    <property type="match status" value="1"/>
</dbReference>
<protein>
    <submittedName>
        <fullName evidence="2">Tetratricopeptide (TPR) repeat protein</fullName>
    </submittedName>
</protein>
<accession>A0A7W7HN15</accession>
<evidence type="ECO:0000313" key="2">
    <source>
        <dbReference type="EMBL" id="MBB4753534.1"/>
    </source>
</evidence>
<dbReference type="Proteomes" id="UP000590511">
    <property type="component" value="Unassembled WGS sequence"/>
</dbReference>
<evidence type="ECO:0000256" key="1">
    <source>
        <dbReference type="PROSITE-ProRule" id="PRU00339"/>
    </source>
</evidence>
<keyword evidence="1" id="KW-0802">TPR repeat</keyword>
<dbReference type="Pfam" id="PF13424">
    <property type="entry name" value="TPR_12"/>
    <property type="match status" value="1"/>
</dbReference>
<dbReference type="AlphaFoldDB" id="A0A7W7HN15"/>
<gene>
    <name evidence="2" type="ORF">BJ964_007695</name>
</gene>
<dbReference type="InterPro" id="IPR019734">
    <property type="entry name" value="TPR_rpt"/>
</dbReference>
<dbReference type="Pfam" id="PF13181">
    <property type="entry name" value="TPR_8"/>
    <property type="match status" value="1"/>
</dbReference>
<dbReference type="SMART" id="SM00028">
    <property type="entry name" value="TPR"/>
    <property type="match status" value="3"/>
</dbReference>
<organism evidence="2 3">
    <name type="scientific">Actinoplanes lobatus</name>
    <dbReference type="NCBI Taxonomy" id="113568"/>
    <lineage>
        <taxon>Bacteria</taxon>
        <taxon>Bacillati</taxon>
        <taxon>Actinomycetota</taxon>
        <taxon>Actinomycetes</taxon>
        <taxon>Micromonosporales</taxon>
        <taxon>Micromonosporaceae</taxon>
        <taxon>Actinoplanes</taxon>
    </lineage>
</organism>
<dbReference type="SUPFAM" id="SSF48452">
    <property type="entry name" value="TPR-like"/>
    <property type="match status" value="1"/>
</dbReference>
<proteinExistence type="predicted"/>
<feature type="repeat" description="TPR" evidence="1">
    <location>
        <begin position="123"/>
        <end position="156"/>
    </location>
</feature>
<sequence>MQVILGDPRHVCAGGSGIEGCLDVGVGLFAAGAVSGCGRGGEATTLNNIGKVYNDLGDRQQALACHQQALPIQREIGDRAGEAAALNNIGKVYNDLGDQQQALTYLQQALLIRREVGDRAGEAAVHYNLARIHRDQGNLDQAINELEIVVDLDRQVSHTGLASDTAMLHRLRQQRATTLKTT</sequence>
<evidence type="ECO:0000313" key="3">
    <source>
        <dbReference type="Proteomes" id="UP000590511"/>
    </source>
</evidence>
<feature type="repeat" description="TPR" evidence="1">
    <location>
        <begin position="43"/>
        <end position="76"/>
    </location>
</feature>
<dbReference type="Gene3D" id="1.25.40.10">
    <property type="entry name" value="Tetratricopeptide repeat domain"/>
    <property type="match status" value="1"/>
</dbReference>